<reference evidence="2" key="1">
    <citation type="journal article" date="2015" name="Nature">
        <title>Complex archaea that bridge the gap between prokaryotes and eukaryotes.</title>
        <authorList>
            <person name="Spang A."/>
            <person name="Saw J.H."/>
            <person name="Jorgensen S.L."/>
            <person name="Zaremba-Niedzwiedzka K."/>
            <person name="Martijn J."/>
            <person name="Lind A.E."/>
            <person name="van Eijk R."/>
            <person name="Schleper C."/>
            <person name="Guy L."/>
            <person name="Ettema T.J."/>
        </authorList>
    </citation>
    <scope>NUCLEOTIDE SEQUENCE</scope>
</reference>
<feature type="non-terminal residue" evidence="2">
    <location>
        <position position="1"/>
    </location>
</feature>
<sequence>EQSHDGLVAAVYIALVYDFDRAQVILDLLNTYA</sequence>
<dbReference type="EMBL" id="LAZR01065270">
    <property type="protein sequence ID" value="KKK55893.1"/>
    <property type="molecule type" value="Genomic_DNA"/>
</dbReference>
<organism evidence="2">
    <name type="scientific">marine sediment metagenome</name>
    <dbReference type="NCBI Taxonomy" id="412755"/>
    <lineage>
        <taxon>unclassified sequences</taxon>
        <taxon>metagenomes</taxon>
        <taxon>ecological metagenomes</taxon>
    </lineage>
</organism>
<dbReference type="EMBL" id="LAZR01065538">
    <property type="protein sequence ID" value="KKK55341.1"/>
    <property type="molecule type" value="Genomic_DNA"/>
</dbReference>
<accession>A0A0F8WH29</accession>
<gene>
    <name evidence="2" type="ORF">LCGC14_3069980</name>
    <name evidence="1" type="ORF">LCGC14_3075510</name>
</gene>
<dbReference type="AlphaFoldDB" id="A0A0F8WH29"/>
<protein>
    <submittedName>
        <fullName evidence="2">Uncharacterized protein</fullName>
    </submittedName>
</protein>
<evidence type="ECO:0000313" key="1">
    <source>
        <dbReference type="EMBL" id="KKK55341.1"/>
    </source>
</evidence>
<comment type="caution">
    <text evidence="2">The sequence shown here is derived from an EMBL/GenBank/DDBJ whole genome shotgun (WGS) entry which is preliminary data.</text>
</comment>
<name>A0A0F8WH29_9ZZZZ</name>
<proteinExistence type="predicted"/>
<evidence type="ECO:0000313" key="2">
    <source>
        <dbReference type="EMBL" id="KKK55893.1"/>
    </source>
</evidence>